<protein>
    <submittedName>
        <fullName evidence="1">Uncharacterized protein</fullName>
    </submittedName>
</protein>
<sequence>MYKGALLLCMPLAYTARRSSCVSTRYCASTD</sequence>
<organism evidence="1">
    <name type="scientific">Podoviridae sp. ct2iq11</name>
    <dbReference type="NCBI Taxonomy" id="2827720"/>
    <lineage>
        <taxon>Viruses</taxon>
        <taxon>Duplodnaviria</taxon>
        <taxon>Heunggongvirae</taxon>
        <taxon>Uroviricota</taxon>
        <taxon>Caudoviricetes</taxon>
    </lineage>
</organism>
<reference evidence="1" key="1">
    <citation type="journal article" date="2021" name="Proc. Natl. Acad. Sci. U.S.A.">
        <title>A Catalog of Tens of Thousands of Viruses from Human Metagenomes Reveals Hidden Associations with Chronic Diseases.</title>
        <authorList>
            <person name="Tisza M.J."/>
            <person name="Buck C.B."/>
        </authorList>
    </citation>
    <scope>NUCLEOTIDE SEQUENCE</scope>
    <source>
        <strain evidence="1">Ct2iq11</strain>
    </source>
</reference>
<dbReference type="EMBL" id="BK032872">
    <property type="protein sequence ID" value="DAF65048.1"/>
    <property type="molecule type" value="Genomic_DNA"/>
</dbReference>
<evidence type="ECO:0000313" key="1">
    <source>
        <dbReference type="EMBL" id="DAF65048.1"/>
    </source>
</evidence>
<accession>A0A8S5TPK8</accession>
<proteinExistence type="predicted"/>
<name>A0A8S5TPK8_9CAUD</name>